<organism evidence="13 14">
    <name type="scientific">Musa acuminata subsp. malaccensis</name>
    <name type="common">Wild banana</name>
    <name type="synonym">Musa malaccensis</name>
    <dbReference type="NCBI Taxonomy" id="214687"/>
    <lineage>
        <taxon>Eukaryota</taxon>
        <taxon>Viridiplantae</taxon>
        <taxon>Streptophyta</taxon>
        <taxon>Embryophyta</taxon>
        <taxon>Tracheophyta</taxon>
        <taxon>Spermatophyta</taxon>
        <taxon>Magnoliopsida</taxon>
        <taxon>Liliopsida</taxon>
        <taxon>Zingiberales</taxon>
        <taxon>Musaceae</taxon>
        <taxon>Musa</taxon>
    </lineage>
</organism>
<accession>A0A804JNQ5</accession>
<dbReference type="GO" id="GO:0009834">
    <property type="term" value="P:plant-type secondary cell wall biogenesis"/>
    <property type="evidence" value="ECO:0000318"/>
    <property type="project" value="GO_Central"/>
</dbReference>
<dbReference type="SMR" id="A0A804JNQ5"/>
<dbReference type="InterPro" id="IPR045003">
    <property type="entry name" value="FLA_A"/>
</dbReference>
<dbReference type="OrthoDB" id="286301at2759"/>
<evidence type="ECO:0000313" key="13">
    <source>
        <dbReference type="EnsemblPlants" id="Ma06_p34630.1"/>
    </source>
</evidence>
<evidence type="ECO:0000256" key="1">
    <source>
        <dbReference type="ARBA" id="ARBA00004609"/>
    </source>
</evidence>
<evidence type="ECO:0000256" key="2">
    <source>
        <dbReference type="ARBA" id="ARBA00007843"/>
    </source>
</evidence>
<reference evidence="13" key="2">
    <citation type="submission" date="2021-05" db="UniProtKB">
        <authorList>
            <consortium name="EnsemblPlants"/>
        </authorList>
    </citation>
    <scope>IDENTIFICATION</scope>
    <source>
        <strain evidence="13">subsp. malaccensis</strain>
    </source>
</reference>
<comment type="subcellular location">
    <subcellularLocation>
        <location evidence="1">Cell membrane</location>
        <topology evidence="1">Lipid-anchor</topology>
        <topology evidence="1">GPI-anchor</topology>
    </subcellularLocation>
</comment>
<dbReference type="InterPro" id="IPR000782">
    <property type="entry name" value="FAS1_domain"/>
</dbReference>
<comment type="function">
    <text evidence="9">May be a cell surface adhesion protein.</text>
</comment>
<keyword evidence="4" id="KW-0336">GPI-anchor</keyword>
<dbReference type="FunFam" id="2.30.180.10:FF:000006">
    <property type="entry name" value="Fasciclin-like arabinogalactan protein 11"/>
    <property type="match status" value="1"/>
</dbReference>
<dbReference type="PANTHER" id="PTHR32077">
    <property type="entry name" value="FASCICLIN-LIKE ARABINOGALACTAN PROTEIN"/>
    <property type="match status" value="1"/>
</dbReference>
<evidence type="ECO:0000259" key="11">
    <source>
        <dbReference type="PROSITE" id="PS50213"/>
    </source>
</evidence>
<dbReference type="GO" id="GO:0098552">
    <property type="term" value="C:side of membrane"/>
    <property type="evidence" value="ECO:0007669"/>
    <property type="project" value="UniProtKB-KW"/>
</dbReference>
<dbReference type="FunCoup" id="A0A804JNQ5">
    <property type="interactions" value="23"/>
</dbReference>
<comment type="similarity">
    <text evidence="2">Belongs to the fasciclin-like AGP family.</text>
</comment>
<evidence type="ECO:0000256" key="5">
    <source>
        <dbReference type="ARBA" id="ARBA00022729"/>
    </source>
</evidence>
<dbReference type="OMA" id="DPNDGIT"/>
<proteinExistence type="inferred from homology"/>
<name>A0A804JNQ5_MUSAM</name>
<keyword evidence="4" id="KW-0449">Lipoprotein</keyword>
<sequence>MHKERSHNSPYPIFLKRKEATETMQHFTCAITLLFLVQFIVVTSAQLAESPAPAGPPNITAVLEKAGEFGTFIRLLKSTHVGDQINNQLNNSVNGITIFAPTDSAFSSLPSGTMNSLTDQQQVALIQFHELPYIVSISQFQTISNPVRTQAGDVNNGRYPLNVTTIGNSVNITTGIVNTSIASTVYSDSQLAVYKLDQVLLPLEIFGPPAPAAAPAPNKSKKKESSIAESPSGTSDSSGATAAVNLKCTYEGGIVFAAAVISLWWIY</sequence>
<dbReference type="PROSITE" id="PS50213">
    <property type="entry name" value="FAS1"/>
    <property type="match status" value="1"/>
</dbReference>
<dbReference type="EMBL" id="HG996471">
    <property type="protein sequence ID" value="CAG1848288.1"/>
    <property type="molecule type" value="Genomic_DNA"/>
</dbReference>
<feature type="compositionally biased region" description="Low complexity" evidence="10">
    <location>
        <begin position="227"/>
        <end position="240"/>
    </location>
</feature>
<dbReference type="PANTHER" id="PTHR32077:SF65">
    <property type="entry name" value="FASCICLIN-LIKE ARABINOGALACTAN PROTEIN 11"/>
    <property type="match status" value="1"/>
</dbReference>
<keyword evidence="7" id="KW-0472">Membrane</keyword>
<dbReference type="Pfam" id="PF02469">
    <property type="entry name" value="Fasciclin"/>
    <property type="match status" value="1"/>
</dbReference>
<protein>
    <submittedName>
        <fullName evidence="12">(wild Malaysian banana) hypothetical protein</fullName>
    </submittedName>
</protein>
<dbReference type="SUPFAM" id="SSF82153">
    <property type="entry name" value="FAS1 domain"/>
    <property type="match status" value="1"/>
</dbReference>
<evidence type="ECO:0000256" key="3">
    <source>
        <dbReference type="ARBA" id="ARBA00022475"/>
    </source>
</evidence>
<dbReference type="AlphaFoldDB" id="A0A804JNQ5"/>
<evidence type="ECO:0000256" key="9">
    <source>
        <dbReference type="ARBA" id="ARBA00024686"/>
    </source>
</evidence>
<evidence type="ECO:0000256" key="7">
    <source>
        <dbReference type="ARBA" id="ARBA00023136"/>
    </source>
</evidence>
<gene>
    <name evidence="12" type="ORF">GSMUA_180830.1</name>
</gene>
<dbReference type="Gene3D" id="2.30.180.10">
    <property type="entry name" value="FAS1 domain"/>
    <property type="match status" value="1"/>
</dbReference>
<evidence type="ECO:0000313" key="12">
    <source>
        <dbReference type="EMBL" id="CAG1848288.1"/>
    </source>
</evidence>
<keyword evidence="6" id="KW-0654">Proteoglycan</keyword>
<dbReference type="Proteomes" id="UP000012960">
    <property type="component" value="Unplaced"/>
</dbReference>
<evidence type="ECO:0000313" key="14">
    <source>
        <dbReference type="Proteomes" id="UP000012960"/>
    </source>
</evidence>
<evidence type="ECO:0000256" key="6">
    <source>
        <dbReference type="ARBA" id="ARBA00022974"/>
    </source>
</evidence>
<evidence type="ECO:0000256" key="4">
    <source>
        <dbReference type="ARBA" id="ARBA00022622"/>
    </source>
</evidence>
<keyword evidence="3" id="KW-1003">Cell membrane</keyword>
<keyword evidence="8" id="KW-0325">Glycoprotein</keyword>
<feature type="domain" description="FAS1" evidence="11">
    <location>
        <begin position="56"/>
        <end position="200"/>
    </location>
</feature>
<dbReference type="SMART" id="SM00554">
    <property type="entry name" value="FAS1"/>
    <property type="match status" value="1"/>
</dbReference>
<dbReference type="InterPro" id="IPR036378">
    <property type="entry name" value="FAS1_dom_sf"/>
</dbReference>
<feature type="region of interest" description="Disordered" evidence="10">
    <location>
        <begin position="212"/>
        <end position="240"/>
    </location>
</feature>
<keyword evidence="5" id="KW-0732">Signal</keyword>
<dbReference type="GO" id="GO:0005886">
    <property type="term" value="C:plasma membrane"/>
    <property type="evidence" value="ECO:0000318"/>
    <property type="project" value="GO_Central"/>
</dbReference>
<dbReference type="EnsemblPlants" id="Ma06_t34630.1">
    <property type="protein sequence ID" value="Ma06_p34630.1"/>
    <property type="gene ID" value="Ma06_g34630"/>
</dbReference>
<dbReference type="Gramene" id="Ma06_t34630.1">
    <property type="protein sequence ID" value="Ma06_p34630.1"/>
    <property type="gene ID" value="Ma06_g34630"/>
</dbReference>
<evidence type="ECO:0000256" key="10">
    <source>
        <dbReference type="SAM" id="MobiDB-lite"/>
    </source>
</evidence>
<reference evidence="12" key="1">
    <citation type="submission" date="2021-03" db="EMBL/GenBank/DDBJ databases">
        <authorList>
            <consortium name="Genoscope - CEA"/>
            <person name="William W."/>
        </authorList>
    </citation>
    <scope>NUCLEOTIDE SEQUENCE</scope>
    <source>
        <strain evidence="12">Doubled-haploid Pahang</strain>
    </source>
</reference>
<keyword evidence="14" id="KW-1185">Reference proteome</keyword>
<evidence type="ECO:0000256" key="8">
    <source>
        <dbReference type="ARBA" id="ARBA00023180"/>
    </source>
</evidence>